<comment type="similarity">
    <text evidence="3 9">Belongs to the [NiFe]/[NiFeSe] hydrogenase large subunit family.</text>
</comment>
<dbReference type="InterPro" id="IPR029014">
    <property type="entry name" value="NiFe-Hase_large"/>
</dbReference>
<evidence type="ECO:0000256" key="8">
    <source>
        <dbReference type="PIRSR" id="PIRSR601501-1"/>
    </source>
</evidence>
<dbReference type="Gene3D" id="1.10.645.10">
    <property type="entry name" value="Cytochrome-c3 Hydrogenase, chain B"/>
    <property type="match status" value="1"/>
</dbReference>
<keyword evidence="7 9" id="KW-0560">Oxidoreductase</keyword>
<comment type="subunit">
    <text evidence="4">Heterodimer of a large and a small subunit.</text>
</comment>
<dbReference type="GO" id="GO:0008901">
    <property type="term" value="F:ferredoxin hydrogenase activity"/>
    <property type="evidence" value="ECO:0007669"/>
    <property type="project" value="InterPro"/>
</dbReference>
<dbReference type="GO" id="GO:0030313">
    <property type="term" value="C:cell envelope"/>
    <property type="evidence" value="ECO:0007669"/>
    <property type="project" value="UniProtKB-SubCell"/>
</dbReference>
<keyword evidence="8" id="KW-0408">Iron</keyword>
<sequence>MMARIVVDPITRIEGHLRIEAVVENGVITDAFSSGTMVRGIEKILLGRDPRDAWAFTERVCGVCTTVHALASVRTVEDALGISVPKNAELIRNLMFCAQYVQDHVVHFYHLHALDWVDIVQVLSADPKETSKIARSISRWPKSSPKYFADVQKRIKTFVDSGQLGIFANGYWGHPAYKLPPEVNLLAVAHYLEALEWQKEVVKIHAILGGKNPHPNYLVGGVPLSINTEEVNALNTERLNHINKLIGDAIVFVEQVYLPDLLAVAGFYKDWASIGGGLSNYLAYGDLPTASYNQPESFKLPRGAILDRNLSEVHEVNGRDQNEIREYITHSWYEYEGGNNKSLHPWEGETKFNFTGPNPPFEHLNVEEKYSWLKTPRWKDHAMEVGPLARMLVAYASGRTEVQDVVNDALGRLNVPVAALFSTLGRTAARGLETQLVAHWMKEFYDDLIANIKSGNTSTFNDSKWDPDTWPETAEGVGMTEAPRGALAHWIRIKDKKIENYQLVVPSTWNASPRDAKNQRSAYEQSLIGTPVNNEDQPLEIIRTIHSFDPCIACAVHLYDPDGKHIHQVQFNQRGL</sequence>
<feature type="binding site" evidence="8">
    <location>
        <position position="551"/>
    </location>
    <ligand>
        <name>Ni(2+)</name>
        <dbReference type="ChEBI" id="CHEBI:49786"/>
    </ligand>
</feature>
<reference evidence="10" key="1">
    <citation type="journal article" date="2020" name="mSystems">
        <title>Genome- and Community-Level Interaction Insights into Carbon Utilization and Element Cycling Functions of Hydrothermarchaeota in Hydrothermal Sediment.</title>
        <authorList>
            <person name="Zhou Z."/>
            <person name="Liu Y."/>
            <person name="Xu W."/>
            <person name="Pan J."/>
            <person name="Luo Z.H."/>
            <person name="Li M."/>
        </authorList>
    </citation>
    <scope>NUCLEOTIDE SEQUENCE [LARGE SCALE GENOMIC DNA]</scope>
    <source>
        <strain evidence="10">HyVt-577</strain>
    </source>
</reference>
<keyword evidence="6 8" id="KW-0479">Metal-binding</keyword>
<dbReference type="PANTHER" id="PTHR42958">
    <property type="entry name" value="HYDROGENASE-2 LARGE CHAIN"/>
    <property type="match status" value="1"/>
</dbReference>
<gene>
    <name evidence="10" type="ORF">ENK44_09690</name>
</gene>
<keyword evidence="5 8" id="KW-0533">Nickel</keyword>
<feature type="binding site" evidence="8">
    <location>
        <position position="61"/>
    </location>
    <ligand>
        <name>Ni(2+)</name>
        <dbReference type="ChEBI" id="CHEBI:49786"/>
    </ligand>
</feature>
<dbReference type="EMBL" id="DRQG01000090">
    <property type="protein sequence ID" value="HGY55963.1"/>
    <property type="molecule type" value="Genomic_DNA"/>
</dbReference>
<feature type="binding site" evidence="8">
    <location>
        <position position="64"/>
    </location>
    <ligand>
        <name>Fe cation</name>
        <dbReference type="ChEBI" id="CHEBI:24875"/>
    </ligand>
</feature>
<feature type="binding site" evidence="8">
    <location>
        <position position="503"/>
    </location>
    <ligand>
        <name>Mg(2+)</name>
        <dbReference type="ChEBI" id="CHEBI:18420"/>
    </ligand>
</feature>
<evidence type="ECO:0000256" key="5">
    <source>
        <dbReference type="ARBA" id="ARBA00022596"/>
    </source>
</evidence>
<evidence type="ECO:0000256" key="6">
    <source>
        <dbReference type="ARBA" id="ARBA00022723"/>
    </source>
</evidence>
<comment type="cofactor">
    <cofactor evidence="1 8">
        <name>Ni(2+)</name>
        <dbReference type="ChEBI" id="CHEBI:49786"/>
    </cofactor>
</comment>
<feature type="binding site" evidence="8">
    <location>
        <position position="557"/>
    </location>
    <ligand>
        <name>Mg(2+)</name>
        <dbReference type="ChEBI" id="CHEBI:18420"/>
    </ligand>
</feature>
<evidence type="ECO:0000256" key="2">
    <source>
        <dbReference type="ARBA" id="ARBA00004196"/>
    </source>
</evidence>
<keyword evidence="8" id="KW-0460">Magnesium</keyword>
<evidence type="ECO:0000256" key="4">
    <source>
        <dbReference type="ARBA" id="ARBA00011771"/>
    </source>
</evidence>
<comment type="caution">
    <text evidence="10">The sequence shown here is derived from an EMBL/GenBank/DDBJ whole genome shotgun (WGS) entry which is preliminary data.</text>
</comment>
<evidence type="ECO:0000256" key="3">
    <source>
        <dbReference type="ARBA" id="ARBA00009292"/>
    </source>
</evidence>
<dbReference type="SUPFAM" id="SSF56762">
    <property type="entry name" value="HydB/Nqo4-like"/>
    <property type="match status" value="1"/>
</dbReference>
<name>A0A7V4U1L7_CALAY</name>
<comment type="cofactor">
    <cofactor evidence="8">
        <name>Fe cation</name>
        <dbReference type="ChEBI" id="CHEBI:24875"/>
    </cofactor>
</comment>
<dbReference type="Proteomes" id="UP000885779">
    <property type="component" value="Unassembled WGS sequence"/>
</dbReference>
<feature type="binding site" evidence="8">
    <location>
        <position position="554"/>
    </location>
    <ligand>
        <name>Fe cation</name>
        <dbReference type="ChEBI" id="CHEBI:24875"/>
    </ligand>
</feature>
<dbReference type="InterPro" id="IPR001501">
    <property type="entry name" value="Ni-dep_hyd_lsu"/>
</dbReference>
<protein>
    <submittedName>
        <fullName evidence="10">Nickel-dependent hydrogenase large subunit</fullName>
    </submittedName>
</protein>
<dbReference type="InterPro" id="IPR050867">
    <property type="entry name" value="NiFe/NiFeSe_hydrgnase_LSU"/>
</dbReference>
<dbReference type="FunFam" id="1.10.645.10:FF:000002">
    <property type="entry name" value="Hydrogenase 2 large subunit"/>
    <property type="match status" value="1"/>
</dbReference>
<dbReference type="PROSITE" id="PS00507">
    <property type="entry name" value="NI_HGENASE_L_1"/>
    <property type="match status" value="1"/>
</dbReference>
<evidence type="ECO:0000256" key="1">
    <source>
        <dbReference type="ARBA" id="ARBA00001967"/>
    </source>
</evidence>
<dbReference type="Pfam" id="PF00374">
    <property type="entry name" value="NiFeSe_Hases"/>
    <property type="match status" value="1"/>
</dbReference>
<feature type="binding site" evidence="8">
    <location>
        <position position="42"/>
    </location>
    <ligand>
        <name>Mg(2+)</name>
        <dbReference type="ChEBI" id="CHEBI:18420"/>
    </ligand>
</feature>
<comment type="subcellular location">
    <subcellularLocation>
        <location evidence="2">Cell envelope</location>
    </subcellularLocation>
</comment>
<evidence type="ECO:0000256" key="9">
    <source>
        <dbReference type="RuleBase" id="RU003896"/>
    </source>
</evidence>
<feature type="binding site" evidence="8">
    <location>
        <position position="64"/>
    </location>
    <ligand>
        <name>Ni(2+)</name>
        <dbReference type="ChEBI" id="CHEBI:49786"/>
    </ligand>
</feature>
<evidence type="ECO:0000256" key="7">
    <source>
        <dbReference type="ARBA" id="ARBA00023002"/>
    </source>
</evidence>
<accession>A0A7V4U1L7</accession>
<dbReference type="PROSITE" id="PS00508">
    <property type="entry name" value="NI_HGENASE_L_2"/>
    <property type="match status" value="1"/>
</dbReference>
<dbReference type="InterPro" id="IPR018194">
    <property type="entry name" value="Ni-dep_hyd_lsu_Ni_BS"/>
</dbReference>
<dbReference type="PANTHER" id="PTHR42958:SF2">
    <property type="entry name" value="UPTAKE HYDROGENASE LARGE SUBUNIT"/>
    <property type="match status" value="1"/>
</dbReference>
<proteinExistence type="inferred from homology"/>
<dbReference type="AlphaFoldDB" id="A0A7V4U1L7"/>
<evidence type="ECO:0000313" key="10">
    <source>
        <dbReference type="EMBL" id="HGY55963.1"/>
    </source>
</evidence>
<organism evidence="10">
    <name type="scientific">Caldithrix abyssi</name>
    <dbReference type="NCBI Taxonomy" id="187145"/>
    <lineage>
        <taxon>Bacteria</taxon>
        <taxon>Pseudomonadati</taxon>
        <taxon>Calditrichota</taxon>
        <taxon>Calditrichia</taxon>
        <taxon>Calditrichales</taxon>
        <taxon>Calditrichaceae</taxon>
        <taxon>Caldithrix</taxon>
    </lineage>
</organism>
<dbReference type="GO" id="GO:0016151">
    <property type="term" value="F:nickel cation binding"/>
    <property type="evidence" value="ECO:0007669"/>
    <property type="project" value="InterPro"/>
</dbReference>